<feature type="transmembrane region" description="Helical" evidence="7">
    <location>
        <begin position="35"/>
        <end position="52"/>
    </location>
</feature>
<comment type="caution">
    <text evidence="10">The sequence shown here is derived from an EMBL/GenBank/DDBJ whole genome shotgun (WGS) entry which is preliminary data.</text>
</comment>
<sequence length="288" mass="31420">MSTSTTDPVTMAPQAAPVSEDPALRAARRERRMRILMPSLALLAALGLWEFLVRYNEIPHYLIPAPSLILETLWKDGPSLLSSAWFTVKLTLLSLGLAIIGGVALGMVFALSRTIEMSLFPFAVILQVTPVVAIAPLILIYVDSTFAALLICAWIVAFFPILSNTAIGMRSADHNLRDLFTLYGATKWQRLRYLLIPSALPYFMAALKIAGGLALIGAVVAEFVAGTAGQNTGLASRILESSFRNEIPRMFAALLLVSMLGILIFLATSWLSRAVLGHWHESEIKRQG</sequence>
<accession>A0ABT2KGM1</accession>
<evidence type="ECO:0000256" key="2">
    <source>
        <dbReference type="ARBA" id="ARBA00022448"/>
    </source>
</evidence>
<dbReference type="RefSeq" id="WP_217989796.1">
    <property type="nucleotide sequence ID" value="NZ_NTHN02000004.1"/>
</dbReference>
<keyword evidence="11" id="KW-1185">Reference proteome</keyword>
<name>A0ABT2KGM1_9RHOB</name>
<evidence type="ECO:0000256" key="6">
    <source>
        <dbReference type="ARBA" id="ARBA00023136"/>
    </source>
</evidence>
<reference evidence="11" key="1">
    <citation type="submission" date="2023-07" db="EMBL/GenBank/DDBJ databases">
        <title>Yangia mangrovi SAOS 153D genome.</title>
        <authorList>
            <person name="Verma A."/>
            <person name="Pal Y."/>
            <person name="Sundharam S."/>
            <person name="Bisht B."/>
            <person name="Srinivasan K."/>
        </authorList>
    </citation>
    <scope>NUCLEOTIDE SEQUENCE [LARGE SCALE GENOMIC DNA]</scope>
    <source>
        <strain evidence="11">SAOS 153D</strain>
    </source>
</reference>
<comment type="subcellular location">
    <subcellularLocation>
        <location evidence="1 7">Cell membrane</location>
        <topology evidence="1 7">Multi-pass membrane protein</topology>
    </subcellularLocation>
</comment>
<keyword evidence="6 7" id="KW-0472">Membrane</keyword>
<feature type="transmembrane region" description="Helical" evidence="7">
    <location>
        <begin position="199"/>
        <end position="221"/>
    </location>
</feature>
<evidence type="ECO:0000256" key="5">
    <source>
        <dbReference type="ARBA" id="ARBA00022989"/>
    </source>
</evidence>
<dbReference type="Proteomes" id="UP000217448">
    <property type="component" value="Unassembled WGS sequence"/>
</dbReference>
<gene>
    <name evidence="10" type="ORF">CLG85_003805</name>
</gene>
<feature type="transmembrane region" description="Helical" evidence="7">
    <location>
        <begin position="90"/>
        <end position="112"/>
    </location>
</feature>
<dbReference type="PROSITE" id="PS50928">
    <property type="entry name" value="ABC_TM1"/>
    <property type="match status" value="1"/>
</dbReference>
<evidence type="ECO:0000259" key="9">
    <source>
        <dbReference type="PROSITE" id="PS50928"/>
    </source>
</evidence>
<feature type="transmembrane region" description="Helical" evidence="7">
    <location>
        <begin position="146"/>
        <end position="167"/>
    </location>
</feature>
<feature type="transmembrane region" description="Helical" evidence="7">
    <location>
        <begin position="119"/>
        <end position="140"/>
    </location>
</feature>
<dbReference type="PANTHER" id="PTHR30151:SF41">
    <property type="entry name" value="ABC TRANSPORTER PERMEASE PROTEIN"/>
    <property type="match status" value="1"/>
</dbReference>
<comment type="similarity">
    <text evidence="7">Belongs to the binding-protein-dependent transport system permease family.</text>
</comment>
<dbReference type="EMBL" id="NTHN02000004">
    <property type="protein sequence ID" value="MCT4369515.1"/>
    <property type="molecule type" value="Genomic_DNA"/>
</dbReference>
<dbReference type="PANTHER" id="PTHR30151">
    <property type="entry name" value="ALKANE SULFONATE ABC TRANSPORTER-RELATED, MEMBRANE SUBUNIT"/>
    <property type="match status" value="1"/>
</dbReference>
<keyword evidence="5 7" id="KW-1133">Transmembrane helix</keyword>
<evidence type="ECO:0000256" key="4">
    <source>
        <dbReference type="ARBA" id="ARBA00022692"/>
    </source>
</evidence>
<feature type="region of interest" description="Disordered" evidence="8">
    <location>
        <begin position="1"/>
        <end position="21"/>
    </location>
</feature>
<dbReference type="CDD" id="cd06261">
    <property type="entry name" value="TM_PBP2"/>
    <property type="match status" value="1"/>
</dbReference>
<keyword evidence="2 7" id="KW-0813">Transport</keyword>
<organism evidence="10 11">
    <name type="scientific">Alloyangia mangrovi</name>
    <dbReference type="NCBI Taxonomy" id="1779329"/>
    <lineage>
        <taxon>Bacteria</taxon>
        <taxon>Pseudomonadati</taxon>
        <taxon>Pseudomonadota</taxon>
        <taxon>Alphaproteobacteria</taxon>
        <taxon>Rhodobacterales</taxon>
        <taxon>Roseobacteraceae</taxon>
        <taxon>Alloyangia</taxon>
    </lineage>
</organism>
<evidence type="ECO:0000313" key="11">
    <source>
        <dbReference type="Proteomes" id="UP000217448"/>
    </source>
</evidence>
<protein>
    <submittedName>
        <fullName evidence="10">ABC transporter permease</fullName>
    </submittedName>
</protein>
<evidence type="ECO:0000256" key="3">
    <source>
        <dbReference type="ARBA" id="ARBA00022475"/>
    </source>
</evidence>
<evidence type="ECO:0000256" key="1">
    <source>
        <dbReference type="ARBA" id="ARBA00004651"/>
    </source>
</evidence>
<feature type="transmembrane region" description="Helical" evidence="7">
    <location>
        <begin position="250"/>
        <end position="276"/>
    </location>
</feature>
<proteinExistence type="inferred from homology"/>
<keyword evidence="4 7" id="KW-0812">Transmembrane</keyword>
<dbReference type="Pfam" id="PF00528">
    <property type="entry name" value="BPD_transp_1"/>
    <property type="match status" value="1"/>
</dbReference>
<feature type="domain" description="ABC transmembrane type-1" evidence="9">
    <location>
        <begin position="84"/>
        <end position="272"/>
    </location>
</feature>
<keyword evidence="3" id="KW-1003">Cell membrane</keyword>
<evidence type="ECO:0000256" key="7">
    <source>
        <dbReference type="RuleBase" id="RU363032"/>
    </source>
</evidence>
<dbReference type="InterPro" id="IPR000515">
    <property type="entry name" value="MetI-like"/>
</dbReference>
<evidence type="ECO:0000256" key="8">
    <source>
        <dbReference type="SAM" id="MobiDB-lite"/>
    </source>
</evidence>
<evidence type="ECO:0000313" key="10">
    <source>
        <dbReference type="EMBL" id="MCT4369515.1"/>
    </source>
</evidence>